<sequence>MPFLPYEVIRRRRAIRVLSFSFCMYINMELLPEEVLLHLFNFLATARDICALGSTTRALHRISTDESLWRAVFLKARSPHGVLKRSHKFGKTWLWMCKAATPFGGNTGVGMKEVGGTTICGQWVDGRAHGFAIGESGDGTRYEGDWRDGLMHGFGLYTVPGQLQRIGDFENDAFSGRGATVWDHGGRFVGTYANDVMIEGFCNDLSTGAELWGRLDAGGDRVVARCGKIVCRKRKRSHKHH</sequence>
<protein>
    <submittedName>
        <fullName evidence="3">Morn repeat domain containing protein</fullName>
    </submittedName>
</protein>
<dbReference type="Gene3D" id="2.20.110.10">
    <property type="entry name" value="Histone H3 K4-specific methyltransferase SET7/9 N-terminal domain"/>
    <property type="match status" value="1"/>
</dbReference>
<dbReference type="EMBL" id="MW018138">
    <property type="protein sequence ID" value="QPB44340.1"/>
    <property type="molecule type" value="Genomic_DNA"/>
</dbReference>
<dbReference type="InterPro" id="IPR036047">
    <property type="entry name" value="F-box-like_dom_sf"/>
</dbReference>
<evidence type="ECO:0000313" key="3">
    <source>
        <dbReference type="EMBL" id="QPB44340.1"/>
    </source>
</evidence>
<dbReference type="Pfam" id="PF12937">
    <property type="entry name" value="F-box-like"/>
    <property type="match status" value="1"/>
</dbReference>
<dbReference type="KEGG" id="vg:80543536"/>
<accession>A0A7S7YF50</accession>
<dbReference type="Gene3D" id="1.20.1280.50">
    <property type="match status" value="1"/>
</dbReference>
<evidence type="ECO:0000259" key="2">
    <source>
        <dbReference type="PROSITE" id="PS50181"/>
    </source>
</evidence>
<dbReference type="SMART" id="SM00698">
    <property type="entry name" value="MORN"/>
    <property type="match status" value="1"/>
</dbReference>
<proteinExistence type="predicted"/>
<dbReference type="InterPro" id="IPR001810">
    <property type="entry name" value="F-box_dom"/>
</dbReference>
<organism evidence="3 4">
    <name type="scientific">Medusavirus stheno T3</name>
    <dbReference type="NCBI Taxonomy" id="3069717"/>
    <lineage>
        <taxon>Viruses</taxon>
        <taxon>Varidnaviria</taxon>
        <taxon>Bamfordvirae</taxon>
        <taxon>Nucleocytoviricota</taxon>
        <taxon>Megaviricetes</taxon>
        <taxon>Mamonoviridae</taxon>
        <taxon>Medusavirus</taxon>
        <taxon>Medusavirus sthenus</taxon>
    </lineage>
</organism>
<keyword evidence="4" id="KW-1185">Reference proteome</keyword>
<dbReference type="PANTHER" id="PTHR23084:SF263">
    <property type="entry name" value="MORN REPEAT-CONTAINING PROTEIN 1"/>
    <property type="match status" value="1"/>
</dbReference>
<evidence type="ECO:0000256" key="1">
    <source>
        <dbReference type="ARBA" id="ARBA00022737"/>
    </source>
</evidence>
<name>A0A7S7YF50_9VIRU</name>
<feature type="domain" description="F-box" evidence="2">
    <location>
        <begin position="25"/>
        <end position="72"/>
    </location>
</feature>
<dbReference type="SUPFAM" id="SSF81383">
    <property type="entry name" value="F-box domain"/>
    <property type="match status" value="1"/>
</dbReference>
<dbReference type="PANTHER" id="PTHR23084">
    <property type="entry name" value="PHOSPHATIDYLINOSITOL-4-PHOSPHATE 5-KINASE RELATED"/>
    <property type="match status" value="1"/>
</dbReference>
<dbReference type="Pfam" id="PF02493">
    <property type="entry name" value="MORN"/>
    <property type="match status" value="2"/>
</dbReference>
<dbReference type="SUPFAM" id="SSF82185">
    <property type="entry name" value="Histone H3 K4-specific methyltransferase SET7/9 N-terminal domain"/>
    <property type="match status" value="1"/>
</dbReference>
<dbReference type="PROSITE" id="PS50181">
    <property type="entry name" value="FBOX"/>
    <property type="match status" value="1"/>
</dbReference>
<dbReference type="Proteomes" id="UP001162098">
    <property type="component" value="Segment"/>
</dbReference>
<dbReference type="InterPro" id="IPR003409">
    <property type="entry name" value="MORN"/>
</dbReference>
<keyword evidence="1" id="KW-0677">Repeat</keyword>
<evidence type="ECO:0000313" key="4">
    <source>
        <dbReference type="Proteomes" id="UP001162098"/>
    </source>
</evidence>
<reference evidence="3 4" key="1">
    <citation type="submission" date="2020-09" db="EMBL/GenBank/DDBJ databases">
        <authorList>
            <person name="Zhang R."/>
            <person name="Garcia K."/>
            <person name="Ogata H."/>
        </authorList>
    </citation>
    <scope>NUCLEOTIDE SEQUENCE [LARGE SCALE GENOMIC DNA]</scope>
    <source>
        <strain evidence="4">stheno</strain>
    </source>
</reference>